<feature type="region of interest" description="Disordered" evidence="1">
    <location>
        <begin position="50"/>
        <end position="86"/>
    </location>
</feature>
<dbReference type="AlphaFoldDB" id="X6N4A6"/>
<feature type="compositionally biased region" description="Basic and acidic residues" evidence="1">
    <location>
        <begin position="112"/>
        <end position="130"/>
    </location>
</feature>
<accession>X6N4A6</accession>
<feature type="compositionally biased region" description="Polar residues" evidence="1">
    <location>
        <begin position="60"/>
        <end position="71"/>
    </location>
</feature>
<reference evidence="2 3" key="1">
    <citation type="journal article" date="2013" name="Curr. Biol.">
        <title>The Genome of the Foraminiferan Reticulomyxa filosa.</title>
        <authorList>
            <person name="Glockner G."/>
            <person name="Hulsmann N."/>
            <person name="Schleicher M."/>
            <person name="Noegel A.A."/>
            <person name="Eichinger L."/>
            <person name="Gallinger C."/>
            <person name="Pawlowski J."/>
            <person name="Sierra R."/>
            <person name="Euteneuer U."/>
            <person name="Pillet L."/>
            <person name="Moustafa A."/>
            <person name="Platzer M."/>
            <person name="Groth M."/>
            <person name="Szafranski K."/>
            <person name="Schliwa M."/>
        </authorList>
    </citation>
    <scope>NUCLEOTIDE SEQUENCE [LARGE SCALE GENOMIC DNA]</scope>
</reference>
<feature type="non-terminal residue" evidence="2">
    <location>
        <position position="173"/>
    </location>
</feature>
<evidence type="ECO:0000313" key="3">
    <source>
        <dbReference type="Proteomes" id="UP000023152"/>
    </source>
</evidence>
<dbReference type="EMBL" id="ASPP01012888">
    <property type="protein sequence ID" value="ETO20147.1"/>
    <property type="molecule type" value="Genomic_DNA"/>
</dbReference>
<feature type="compositionally biased region" description="Acidic residues" evidence="1">
    <location>
        <begin position="131"/>
        <end position="150"/>
    </location>
</feature>
<organism evidence="2 3">
    <name type="scientific">Reticulomyxa filosa</name>
    <dbReference type="NCBI Taxonomy" id="46433"/>
    <lineage>
        <taxon>Eukaryota</taxon>
        <taxon>Sar</taxon>
        <taxon>Rhizaria</taxon>
        <taxon>Retaria</taxon>
        <taxon>Foraminifera</taxon>
        <taxon>Monothalamids</taxon>
        <taxon>Reticulomyxidae</taxon>
        <taxon>Reticulomyxa</taxon>
    </lineage>
</organism>
<evidence type="ECO:0000256" key="1">
    <source>
        <dbReference type="SAM" id="MobiDB-lite"/>
    </source>
</evidence>
<proteinExistence type="predicted"/>
<protein>
    <submittedName>
        <fullName evidence="2">Uncharacterized protein</fullName>
    </submittedName>
</protein>
<name>X6N4A6_RETFI</name>
<dbReference type="Proteomes" id="UP000023152">
    <property type="component" value="Unassembled WGS sequence"/>
</dbReference>
<gene>
    <name evidence="2" type="ORF">RFI_17072</name>
</gene>
<keyword evidence="3" id="KW-1185">Reference proteome</keyword>
<comment type="caution">
    <text evidence="2">The sequence shown here is derived from an EMBL/GenBank/DDBJ whole genome shotgun (WGS) entry which is preliminary data.</text>
</comment>
<feature type="region of interest" description="Disordered" evidence="1">
    <location>
        <begin position="111"/>
        <end position="161"/>
    </location>
</feature>
<sequence length="173" mass="19778">MEHLHNQIFLKPNLSVGENDILSDPAKFPQFILDTSSNPYESKNIRTFTPSNKNALAPSNEKSLQTNSIESNVKKSEETKDAVIGGNANVEISEYRTRPLIIMPPILNAHGMSKDENEKRRSKLRLKEEEEGKEDEDEEDDDDEEEEEEEMKSKHKKARIRSKEELAAINVKV</sequence>
<feature type="compositionally biased region" description="Basic and acidic residues" evidence="1">
    <location>
        <begin position="72"/>
        <end position="81"/>
    </location>
</feature>
<evidence type="ECO:0000313" key="2">
    <source>
        <dbReference type="EMBL" id="ETO20147.1"/>
    </source>
</evidence>